<accession>A0A1W7ABT8</accession>
<dbReference type="AlphaFoldDB" id="A0A1W7ABT8"/>
<gene>
    <name evidence="1" type="ORF">MCCS_14180</name>
</gene>
<dbReference type="EMBL" id="CP021059">
    <property type="protein sequence ID" value="ARQ07059.1"/>
    <property type="molecule type" value="Genomic_DNA"/>
</dbReference>
<sequence length="134" mass="15630">MTYTTNQIVRMIKDYQMNVKVVAKLRKEYIEDVCGANISQYGIEATMPKPQGQTSDPILREVQRLMKQDTVIAKYETKVRYIQNRWDRITDEKQAMIFNMVLSGVGYDKIAQTVELSTQRIHQIINEIAEILKD</sequence>
<dbReference type="RefSeq" id="WP_086042688.1">
    <property type="nucleotide sequence ID" value="NZ_CBCRZA010000002.1"/>
</dbReference>
<dbReference type="KEGG" id="mcak:MCCS_14180"/>
<keyword evidence="2" id="KW-1185">Reference proteome</keyword>
<dbReference type="OrthoDB" id="8910390at2"/>
<dbReference type="STRING" id="1855823.MCCS_14180"/>
<proteinExistence type="predicted"/>
<name>A0A1W7ABT8_9STAP</name>
<organism evidence="1 2">
    <name type="scientific">Macrococcoides canis</name>
    <dbReference type="NCBI Taxonomy" id="1855823"/>
    <lineage>
        <taxon>Bacteria</taxon>
        <taxon>Bacillati</taxon>
        <taxon>Bacillota</taxon>
        <taxon>Bacilli</taxon>
        <taxon>Bacillales</taxon>
        <taxon>Staphylococcaceae</taxon>
        <taxon>Macrococcoides</taxon>
    </lineage>
</organism>
<evidence type="ECO:0000313" key="2">
    <source>
        <dbReference type="Proteomes" id="UP000194154"/>
    </source>
</evidence>
<dbReference type="Proteomes" id="UP000194154">
    <property type="component" value="Chromosome"/>
</dbReference>
<evidence type="ECO:0000313" key="1">
    <source>
        <dbReference type="EMBL" id="ARQ07059.1"/>
    </source>
</evidence>
<protein>
    <submittedName>
        <fullName evidence="1">Uncharacterized protein</fullName>
    </submittedName>
</protein>
<dbReference type="GeneID" id="35295536"/>
<reference evidence="1 2" key="1">
    <citation type="journal article" date="2017" name="Int. J. Syst. Evol. Microbiol.">
        <title>Macrococcus canis sp. nov., a skin bacterium associated with infections in dogs.</title>
        <authorList>
            <person name="Gobeli Brawand S."/>
            <person name="Cotting K."/>
            <person name="Gomez-Sanz E."/>
            <person name="Collaud A."/>
            <person name="Thomann A."/>
            <person name="Brodard I."/>
            <person name="Rodriguez-Campos S."/>
            <person name="Strauss C."/>
            <person name="Perreten V."/>
        </authorList>
    </citation>
    <scope>NUCLEOTIDE SEQUENCE [LARGE SCALE GENOMIC DNA]</scope>
    <source>
        <strain evidence="1 2">KM45013</strain>
    </source>
</reference>